<proteinExistence type="inferred from homology"/>
<keyword evidence="7 15" id="KW-1133">Transmembrane helix</keyword>
<keyword evidence="5 15" id="KW-0812">Transmembrane</keyword>
<dbReference type="EMBL" id="JABWUV010000018">
    <property type="protein sequence ID" value="KAF6291697.1"/>
    <property type="molecule type" value="Genomic_DNA"/>
</dbReference>
<evidence type="ECO:0000256" key="4">
    <source>
        <dbReference type="ARBA" id="ARBA00022475"/>
    </source>
</evidence>
<dbReference type="FunFam" id="1.20.1250.20:FF:000003">
    <property type="entry name" value="Solute carrier family 17 member 3"/>
    <property type="match status" value="1"/>
</dbReference>
<feature type="transmembrane region" description="Helical" evidence="15">
    <location>
        <begin position="458"/>
        <end position="476"/>
    </location>
</feature>
<keyword evidence="18" id="KW-1185">Reference proteome</keyword>
<feature type="transmembrane region" description="Helical" evidence="15">
    <location>
        <begin position="196"/>
        <end position="214"/>
    </location>
</feature>
<keyword evidence="9" id="KW-0406">Ion transport</keyword>
<keyword evidence="3" id="KW-0813">Transport</keyword>
<dbReference type="PANTHER" id="PTHR11662">
    <property type="entry name" value="SOLUTE CARRIER FAMILY 17"/>
    <property type="match status" value="1"/>
</dbReference>
<feature type="transmembrane region" description="Helical" evidence="15">
    <location>
        <begin position="136"/>
        <end position="155"/>
    </location>
</feature>
<evidence type="ECO:0000256" key="8">
    <source>
        <dbReference type="ARBA" id="ARBA00023053"/>
    </source>
</evidence>
<dbReference type="GO" id="GO:0006820">
    <property type="term" value="P:monoatomic anion transport"/>
    <property type="evidence" value="ECO:0007669"/>
    <property type="project" value="TreeGrafter"/>
</dbReference>
<feature type="transmembrane region" description="Helical" evidence="15">
    <location>
        <begin position="331"/>
        <end position="353"/>
    </location>
</feature>
<feature type="transmembrane region" description="Helical" evidence="15">
    <location>
        <begin position="365"/>
        <end position="386"/>
    </location>
</feature>
<feature type="transmembrane region" description="Helical" evidence="15">
    <location>
        <begin position="226"/>
        <end position="247"/>
    </location>
</feature>
<evidence type="ECO:0000256" key="1">
    <source>
        <dbReference type="ARBA" id="ARBA00004424"/>
    </source>
</evidence>
<evidence type="ECO:0000256" key="11">
    <source>
        <dbReference type="ARBA" id="ARBA00023180"/>
    </source>
</evidence>
<dbReference type="OrthoDB" id="2985014at2759"/>
<comment type="catalytic activity">
    <reaction evidence="13">
        <text>3 Na(+)(out) + phosphate(out) = 3 Na(+)(in) + phosphate(in)</text>
        <dbReference type="Rhea" id="RHEA:71255"/>
        <dbReference type="ChEBI" id="CHEBI:29101"/>
        <dbReference type="ChEBI" id="CHEBI:43474"/>
    </reaction>
</comment>
<dbReference type="AlphaFoldDB" id="A0A7J7SUE6"/>
<sequence>MSTRAETTATTGEPSSSGDGITAPVPASSKGMCSVRHGLALLLHLCNFAISTQQMNLSIALPAMVNGTAPPSPPNASSSVALGDRNGTLMGLKVLAPVYAWSPEIQGVLLSSLSYGSFVASIPSGYVAGLVRPRHLIGAALLTVSALSLFIPLAAEAGVALLIVLRTVQGVAQVMIQTSQYLIWVKWAPPLERNQLITISISGLMLGSLTVLLAGGFLCETLGRPYVFYIFGATGCACSCLWFALAYDDPAAHPFISAGERDLIARALAQEDCEPDGSLPVKAMAKSLPLWSALLSQFSEHWFFYVLMAYLPTYLHSVLHVDLRASGFLSALLLGVAFISIILGGLLADFLLSRHILSLLVVRRLFTSIGVLFPSLFSVLLPWVSFSLGVTMAFLVLSLATSSLCQSGALVNFIDIAPRYTGFIKGLSLVFVQLSGVIAPTVSGFFLSQDAERGWRNVFLLSAAVDVSGLAFFLVFSRAEVQDWARAQTLTRL</sequence>
<dbReference type="Gene3D" id="1.20.1250.20">
    <property type="entry name" value="MFS general substrate transporter like domains"/>
    <property type="match status" value="2"/>
</dbReference>
<evidence type="ECO:0000256" key="9">
    <source>
        <dbReference type="ARBA" id="ARBA00023065"/>
    </source>
</evidence>
<name>A0A7J7SUE6_MYOMY</name>
<evidence type="ECO:0000256" key="7">
    <source>
        <dbReference type="ARBA" id="ARBA00022989"/>
    </source>
</evidence>
<dbReference type="GO" id="GO:0016324">
    <property type="term" value="C:apical plasma membrane"/>
    <property type="evidence" value="ECO:0007669"/>
    <property type="project" value="UniProtKB-SubCell"/>
</dbReference>
<evidence type="ECO:0000313" key="18">
    <source>
        <dbReference type="Proteomes" id="UP000527355"/>
    </source>
</evidence>
<evidence type="ECO:0000256" key="12">
    <source>
        <dbReference type="ARBA" id="ARBA00023201"/>
    </source>
</evidence>
<dbReference type="VEuPathDB" id="HostDB:GeneID_118673429"/>
<evidence type="ECO:0000256" key="3">
    <source>
        <dbReference type="ARBA" id="ARBA00022448"/>
    </source>
</evidence>
<evidence type="ECO:0000313" key="17">
    <source>
        <dbReference type="EMBL" id="KAF6291697.1"/>
    </source>
</evidence>
<dbReference type="InterPro" id="IPR036259">
    <property type="entry name" value="MFS_trans_sf"/>
</dbReference>
<dbReference type="PROSITE" id="PS50850">
    <property type="entry name" value="MFS"/>
    <property type="match status" value="1"/>
</dbReference>
<gene>
    <name evidence="17" type="ORF">mMyoMyo1_017586</name>
</gene>
<dbReference type="SUPFAM" id="SSF103473">
    <property type="entry name" value="MFS general substrate transporter"/>
    <property type="match status" value="1"/>
</dbReference>
<feature type="region of interest" description="Disordered" evidence="14">
    <location>
        <begin position="1"/>
        <end position="23"/>
    </location>
</feature>
<keyword evidence="11" id="KW-0325">Glycoprotein</keyword>
<keyword evidence="4" id="KW-1003">Cell membrane</keyword>
<feature type="compositionally biased region" description="Polar residues" evidence="14">
    <location>
        <begin position="1"/>
        <end position="19"/>
    </location>
</feature>
<dbReference type="GO" id="GO:0044341">
    <property type="term" value="P:sodium-dependent phosphate transport"/>
    <property type="evidence" value="ECO:0007669"/>
    <property type="project" value="TreeGrafter"/>
</dbReference>
<dbReference type="InterPro" id="IPR020846">
    <property type="entry name" value="MFS_dom"/>
</dbReference>
<protein>
    <submittedName>
        <fullName evidence="17">Solute carrier family 17 member 4</fullName>
    </submittedName>
</protein>
<keyword evidence="8" id="KW-0915">Sodium</keyword>
<dbReference type="CDD" id="cd17318">
    <property type="entry name" value="MFS_SLC17"/>
    <property type="match status" value="1"/>
</dbReference>
<evidence type="ECO:0000256" key="13">
    <source>
        <dbReference type="ARBA" id="ARBA00035839"/>
    </source>
</evidence>
<evidence type="ECO:0000256" key="5">
    <source>
        <dbReference type="ARBA" id="ARBA00022692"/>
    </source>
</evidence>
<evidence type="ECO:0000256" key="14">
    <source>
        <dbReference type="SAM" id="MobiDB-lite"/>
    </source>
</evidence>
<feature type="transmembrane region" description="Helical" evidence="15">
    <location>
        <begin position="392"/>
        <end position="414"/>
    </location>
</feature>
<dbReference type="InterPro" id="IPR050382">
    <property type="entry name" value="MFS_Na/Anion_cotransporter"/>
</dbReference>
<keyword evidence="12" id="KW-0739">Sodium transport</keyword>
<evidence type="ECO:0000256" key="10">
    <source>
        <dbReference type="ARBA" id="ARBA00023136"/>
    </source>
</evidence>
<dbReference type="FunFam" id="1.20.1250.20:FF:000060">
    <property type="entry name" value="Solute carrier family 17 member 3"/>
    <property type="match status" value="1"/>
</dbReference>
<feature type="domain" description="Major facilitator superfamily (MFS) profile" evidence="16">
    <location>
        <begin position="39"/>
        <end position="481"/>
    </location>
</feature>
<comment type="caution">
    <text evidence="17">The sequence shown here is derived from an EMBL/GenBank/DDBJ whole genome shotgun (WGS) entry which is preliminary data.</text>
</comment>
<evidence type="ECO:0000256" key="2">
    <source>
        <dbReference type="ARBA" id="ARBA00008586"/>
    </source>
</evidence>
<keyword evidence="6" id="KW-0769">Symport</keyword>
<dbReference type="GO" id="GO:0015293">
    <property type="term" value="F:symporter activity"/>
    <property type="evidence" value="ECO:0007669"/>
    <property type="project" value="UniProtKB-KW"/>
</dbReference>
<evidence type="ECO:0000256" key="6">
    <source>
        <dbReference type="ARBA" id="ARBA00022847"/>
    </source>
</evidence>
<dbReference type="GO" id="GO:0006814">
    <property type="term" value="P:sodium ion transport"/>
    <property type="evidence" value="ECO:0007669"/>
    <property type="project" value="UniProtKB-KW"/>
</dbReference>
<comment type="similarity">
    <text evidence="2">Belongs to the major facilitator superfamily. Sodium/anion cotransporter family.</text>
</comment>
<keyword evidence="10 15" id="KW-0472">Membrane</keyword>
<dbReference type="Proteomes" id="UP000527355">
    <property type="component" value="Unassembled WGS sequence"/>
</dbReference>
<feature type="transmembrane region" description="Helical" evidence="15">
    <location>
        <begin position="426"/>
        <end position="446"/>
    </location>
</feature>
<evidence type="ECO:0000256" key="15">
    <source>
        <dbReference type="SAM" id="Phobius"/>
    </source>
</evidence>
<comment type="subcellular location">
    <subcellularLocation>
        <location evidence="1">Apical cell membrane</location>
        <topology evidence="1">Multi-pass membrane protein</topology>
    </subcellularLocation>
</comment>
<reference evidence="17 18" key="1">
    <citation type="journal article" date="2020" name="Nature">
        <title>Six reference-quality genomes reveal evolution of bat adaptations.</title>
        <authorList>
            <person name="Jebb D."/>
            <person name="Huang Z."/>
            <person name="Pippel M."/>
            <person name="Hughes G.M."/>
            <person name="Lavrichenko K."/>
            <person name="Devanna P."/>
            <person name="Winkler S."/>
            <person name="Jermiin L.S."/>
            <person name="Skirmuntt E.C."/>
            <person name="Katzourakis A."/>
            <person name="Burkitt-Gray L."/>
            <person name="Ray D.A."/>
            <person name="Sullivan K.A.M."/>
            <person name="Roscito J.G."/>
            <person name="Kirilenko B.M."/>
            <person name="Davalos L.M."/>
            <person name="Corthals A.P."/>
            <person name="Power M.L."/>
            <person name="Jones G."/>
            <person name="Ransome R.D."/>
            <person name="Dechmann D.K.N."/>
            <person name="Locatelli A.G."/>
            <person name="Puechmaille S.J."/>
            <person name="Fedrigo O."/>
            <person name="Jarvis E.D."/>
            <person name="Hiller M."/>
            <person name="Vernes S.C."/>
            <person name="Myers E.W."/>
            <person name="Teeling E.C."/>
        </authorList>
    </citation>
    <scope>NUCLEOTIDE SEQUENCE [LARGE SCALE GENOMIC DNA]</scope>
    <source>
        <strain evidence="17">MMyoMyo1</strain>
        <tissue evidence="17">Flight muscle</tissue>
    </source>
</reference>
<dbReference type="PANTHER" id="PTHR11662:SF284">
    <property type="entry name" value="SMALL INTESTINE URATE EXPORTER-RELATED"/>
    <property type="match status" value="1"/>
</dbReference>
<evidence type="ECO:0000259" key="16">
    <source>
        <dbReference type="PROSITE" id="PS50850"/>
    </source>
</evidence>
<dbReference type="Pfam" id="PF07690">
    <property type="entry name" value="MFS_1"/>
    <property type="match status" value="1"/>
</dbReference>
<accession>A0A7J7SUE6</accession>
<dbReference type="InterPro" id="IPR011701">
    <property type="entry name" value="MFS"/>
</dbReference>
<organism evidence="17 18">
    <name type="scientific">Myotis myotis</name>
    <name type="common">Greater mouse-eared bat</name>
    <name type="synonym">Vespertilio myotis</name>
    <dbReference type="NCBI Taxonomy" id="51298"/>
    <lineage>
        <taxon>Eukaryota</taxon>
        <taxon>Metazoa</taxon>
        <taxon>Chordata</taxon>
        <taxon>Craniata</taxon>
        <taxon>Vertebrata</taxon>
        <taxon>Euteleostomi</taxon>
        <taxon>Mammalia</taxon>
        <taxon>Eutheria</taxon>
        <taxon>Laurasiatheria</taxon>
        <taxon>Chiroptera</taxon>
        <taxon>Yangochiroptera</taxon>
        <taxon>Vespertilionidae</taxon>
        <taxon>Myotis</taxon>
    </lineage>
</organism>